<feature type="region of interest" description="Disordered" evidence="1">
    <location>
        <begin position="387"/>
        <end position="407"/>
    </location>
</feature>
<name>A0A210R698_MIZYE</name>
<evidence type="ECO:0000313" key="2">
    <source>
        <dbReference type="EMBL" id="OWF56583.1"/>
    </source>
</evidence>
<organism evidence="2 3">
    <name type="scientific">Mizuhopecten yessoensis</name>
    <name type="common">Japanese scallop</name>
    <name type="synonym">Patinopecten yessoensis</name>
    <dbReference type="NCBI Taxonomy" id="6573"/>
    <lineage>
        <taxon>Eukaryota</taxon>
        <taxon>Metazoa</taxon>
        <taxon>Spiralia</taxon>
        <taxon>Lophotrochozoa</taxon>
        <taxon>Mollusca</taxon>
        <taxon>Bivalvia</taxon>
        <taxon>Autobranchia</taxon>
        <taxon>Pteriomorphia</taxon>
        <taxon>Pectinida</taxon>
        <taxon>Pectinoidea</taxon>
        <taxon>Pectinidae</taxon>
        <taxon>Mizuhopecten</taxon>
    </lineage>
</organism>
<evidence type="ECO:0000313" key="3">
    <source>
        <dbReference type="Proteomes" id="UP000242188"/>
    </source>
</evidence>
<protein>
    <submittedName>
        <fullName evidence="2">Uncharacterized protein</fullName>
    </submittedName>
</protein>
<proteinExistence type="predicted"/>
<reference evidence="2 3" key="1">
    <citation type="journal article" date="2017" name="Nat. Ecol. Evol.">
        <title>Scallop genome provides insights into evolution of bilaterian karyotype and development.</title>
        <authorList>
            <person name="Wang S."/>
            <person name="Zhang J."/>
            <person name="Jiao W."/>
            <person name="Li J."/>
            <person name="Xun X."/>
            <person name="Sun Y."/>
            <person name="Guo X."/>
            <person name="Huan P."/>
            <person name="Dong B."/>
            <person name="Zhang L."/>
            <person name="Hu X."/>
            <person name="Sun X."/>
            <person name="Wang J."/>
            <person name="Zhao C."/>
            <person name="Wang Y."/>
            <person name="Wang D."/>
            <person name="Huang X."/>
            <person name="Wang R."/>
            <person name="Lv J."/>
            <person name="Li Y."/>
            <person name="Zhang Z."/>
            <person name="Liu B."/>
            <person name="Lu W."/>
            <person name="Hui Y."/>
            <person name="Liang J."/>
            <person name="Zhou Z."/>
            <person name="Hou R."/>
            <person name="Li X."/>
            <person name="Liu Y."/>
            <person name="Li H."/>
            <person name="Ning X."/>
            <person name="Lin Y."/>
            <person name="Zhao L."/>
            <person name="Xing Q."/>
            <person name="Dou J."/>
            <person name="Li Y."/>
            <person name="Mao J."/>
            <person name="Guo H."/>
            <person name="Dou H."/>
            <person name="Li T."/>
            <person name="Mu C."/>
            <person name="Jiang W."/>
            <person name="Fu Q."/>
            <person name="Fu X."/>
            <person name="Miao Y."/>
            <person name="Liu J."/>
            <person name="Yu Q."/>
            <person name="Li R."/>
            <person name="Liao H."/>
            <person name="Li X."/>
            <person name="Kong Y."/>
            <person name="Jiang Z."/>
            <person name="Chourrout D."/>
            <person name="Li R."/>
            <person name="Bao Z."/>
        </authorList>
    </citation>
    <scope>NUCLEOTIDE SEQUENCE [LARGE SCALE GENOMIC DNA]</scope>
    <source>
        <strain evidence="2 3">PY_sf001</strain>
    </source>
</reference>
<accession>A0A210R698</accession>
<dbReference type="AlphaFoldDB" id="A0A210R698"/>
<dbReference type="EMBL" id="NEDP02000134">
    <property type="protein sequence ID" value="OWF56583.1"/>
    <property type="molecule type" value="Genomic_DNA"/>
</dbReference>
<gene>
    <name evidence="2" type="ORF">KP79_PYT18685</name>
</gene>
<dbReference type="Proteomes" id="UP000242188">
    <property type="component" value="Unassembled WGS sequence"/>
</dbReference>
<evidence type="ECO:0000256" key="1">
    <source>
        <dbReference type="SAM" id="MobiDB-lite"/>
    </source>
</evidence>
<sequence length="565" mass="61791">MLLMSSNNSSMDSYSVSGIEQLTPRKLVDVMDTEVMAPPSGSRVTHGQQGTVQINLPDISKLSPSVSRNLNSSPNCSQDLFNLTDFSCVEKINFTISTPTPCRTCNHQMSCRSDHSMSTPISNSNQHRLNNCGPVQETPCTTEMQANCHRPVIDEKSLTESPHSVLHYNESLNLTGNQSVTEFGNFQIESSILRNMDRSHQVSADQSQDISSLGDLSHNYSSSLGKNETQNQDIVLQKFETKGQPPDAFLKKTCVSDHSHLLSTDTECKEVQGHHYPGYRDQEECLAGCVHSGADGHEDASYNTRLDGNNKGSMSCSPQYTAKSPDSQSNPGHHSSGYTSMDDSVAFKLVDSKGDHLPSTENVKGDRVKLQGLASLTTHRTASLLDIGGKHRNKPDVRSESHTNYPQCTSGHLVSKYSSEPASTAQCTVRAGNRHTDTLDRRLEGKLTSHVASVSVPLPSIKQVTDELLIGKDSVISTSSYTPVVKNVSDRTSPDLHKEHARPVVNKVISVSVDIDHSPVALADRLRARLRKASDHSVLGDIRDNRHNIGTIGSDKQERTTILID</sequence>
<feature type="region of interest" description="Disordered" evidence="1">
    <location>
        <begin position="300"/>
        <end position="340"/>
    </location>
</feature>
<keyword evidence="3" id="KW-1185">Reference proteome</keyword>
<feature type="compositionally biased region" description="Polar residues" evidence="1">
    <location>
        <begin position="301"/>
        <end position="340"/>
    </location>
</feature>
<comment type="caution">
    <text evidence="2">The sequence shown here is derived from an EMBL/GenBank/DDBJ whole genome shotgun (WGS) entry which is preliminary data.</text>
</comment>